<feature type="domain" description="Histidine kinase" evidence="8">
    <location>
        <begin position="500"/>
        <end position="714"/>
    </location>
</feature>
<evidence type="ECO:0000256" key="3">
    <source>
        <dbReference type="ARBA" id="ARBA00012438"/>
    </source>
</evidence>
<comment type="caution">
    <text evidence="9">The sequence shown here is derived from an EMBL/GenBank/DDBJ whole genome shotgun (WGS) entry which is preliminary data.</text>
</comment>
<evidence type="ECO:0000259" key="8">
    <source>
        <dbReference type="PROSITE" id="PS50109"/>
    </source>
</evidence>
<evidence type="ECO:0000313" key="10">
    <source>
        <dbReference type="Proteomes" id="UP000185596"/>
    </source>
</evidence>
<proteinExistence type="predicted"/>
<dbReference type="InterPro" id="IPR036890">
    <property type="entry name" value="HATPase_C_sf"/>
</dbReference>
<dbReference type="InterPro" id="IPR003018">
    <property type="entry name" value="GAF"/>
</dbReference>
<dbReference type="Proteomes" id="UP000185596">
    <property type="component" value="Unassembled WGS sequence"/>
</dbReference>
<dbReference type="Pfam" id="PF02518">
    <property type="entry name" value="HATPase_c"/>
    <property type="match status" value="1"/>
</dbReference>
<evidence type="ECO:0000256" key="4">
    <source>
        <dbReference type="ARBA" id="ARBA00022553"/>
    </source>
</evidence>
<dbReference type="OrthoDB" id="340764at2"/>
<accession>A0A1Q8CW58</accession>
<dbReference type="SMART" id="SM00065">
    <property type="entry name" value="GAF"/>
    <property type="match status" value="2"/>
</dbReference>
<protein>
    <recommendedName>
        <fullName evidence="3">histidine kinase</fullName>
        <ecNumber evidence="3">2.7.13.3</ecNumber>
    </recommendedName>
</protein>
<dbReference type="InterPro" id="IPR036097">
    <property type="entry name" value="HisK_dim/P_sf"/>
</dbReference>
<dbReference type="PROSITE" id="PS50109">
    <property type="entry name" value="HIS_KIN"/>
    <property type="match status" value="1"/>
</dbReference>
<evidence type="ECO:0000256" key="5">
    <source>
        <dbReference type="ARBA" id="ARBA00022679"/>
    </source>
</evidence>
<dbReference type="CDD" id="cd00075">
    <property type="entry name" value="HATPase"/>
    <property type="match status" value="1"/>
</dbReference>
<dbReference type="SUPFAM" id="SSF55874">
    <property type="entry name" value="ATPase domain of HSP90 chaperone/DNA topoisomerase II/histidine kinase"/>
    <property type="match status" value="1"/>
</dbReference>
<dbReference type="Pfam" id="PF13185">
    <property type="entry name" value="GAF_2"/>
    <property type="match status" value="1"/>
</dbReference>
<dbReference type="Gene3D" id="3.30.450.40">
    <property type="match status" value="2"/>
</dbReference>
<dbReference type="AlphaFoldDB" id="A0A1Q8CW58"/>
<dbReference type="GO" id="GO:0005886">
    <property type="term" value="C:plasma membrane"/>
    <property type="evidence" value="ECO:0007669"/>
    <property type="project" value="UniProtKB-SubCell"/>
</dbReference>
<dbReference type="RefSeq" id="WP_075124623.1">
    <property type="nucleotide sequence ID" value="NZ_MSIE01000007.1"/>
</dbReference>
<organism evidence="9 10">
    <name type="scientific">Actinophytocola xanthii</name>
    <dbReference type="NCBI Taxonomy" id="1912961"/>
    <lineage>
        <taxon>Bacteria</taxon>
        <taxon>Bacillati</taxon>
        <taxon>Actinomycetota</taxon>
        <taxon>Actinomycetes</taxon>
        <taxon>Pseudonocardiales</taxon>
        <taxon>Pseudonocardiaceae</taxon>
    </lineage>
</organism>
<dbReference type="InterPro" id="IPR003594">
    <property type="entry name" value="HATPase_dom"/>
</dbReference>
<dbReference type="SUPFAM" id="SSF55785">
    <property type="entry name" value="PYP-like sensor domain (PAS domain)"/>
    <property type="match status" value="1"/>
</dbReference>
<evidence type="ECO:0000256" key="2">
    <source>
        <dbReference type="ARBA" id="ARBA00004236"/>
    </source>
</evidence>
<dbReference type="EMBL" id="MSIE01000007">
    <property type="protein sequence ID" value="OLF18594.1"/>
    <property type="molecule type" value="Genomic_DNA"/>
</dbReference>
<reference evidence="9 10" key="1">
    <citation type="submission" date="2016-12" db="EMBL/GenBank/DDBJ databases">
        <title>The draft genome sequence of Actinophytocola sp. 11-183.</title>
        <authorList>
            <person name="Wang W."/>
            <person name="Yuan L."/>
        </authorList>
    </citation>
    <scope>NUCLEOTIDE SEQUENCE [LARGE SCALE GENOMIC DNA]</scope>
    <source>
        <strain evidence="9 10">11-183</strain>
    </source>
</reference>
<dbReference type="PANTHER" id="PTHR43711:SF32">
    <property type="entry name" value="SENSOR-TYPE HISTIDINE KINASE PRRB"/>
    <property type="match status" value="1"/>
</dbReference>
<dbReference type="InterPro" id="IPR050736">
    <property type="entry name" value="Sensor_HK_Regulatory"/>
</dbReference>
<dbReference type="SMART" id="SM00388">
    <property type="entry name" value="HisKA"/>
    <property type="match status" value="1"/>
</dbReference>
<dbReference type="InterPro" id="IPR003661">
    <property type="entry name" value="HisK_dim/P_dom"/>
</dbReference>
<dbReference type="STRING" id="1912961.BU204_05945"/>
<dbReference type="SMART" id="SM00387">
    <property type="entry name" value="HATPase_c"/>
    <property type="match status" value="1"/>
</dbReference>
<dbReference type="CDD" id="cd00082">
    <property type="entry name" value="HisKA"/>
    <property type="match status" value="1"/>
</dbReference>
<keyword evidence="10" id="KW-1185">Reference proteome</keyword>
<evidence type="ECO:0000256" key="7">
    <source>
        <dbReference type="ARBA" id="ARBA00023012"/>
    </source>
</evidence>
<keyword evidence="7" id="KW-0902">Two-component regulatory system</keyword>
<evidence type="ECO:0000313" key="9">
    <source>
        <dbReference type="EMBL" id="OLF18594.1"/>
    </source>
</evidence>
<dbReference type="InterPro" id="IPR005467">
    <property type="entry name" value="His_kinase_dom"/>
</dbReference>
<keyword evidence="6" id="KW-0418">Kinase</keyword>
<dbReference type="InterPro" id="IPR004358">
    <property type="entry name" value="Sig_transdc_His_kin-like_C"/>
</dbReference>
<dbReference type="EC" id="2.7.13.3" evidence="3"/>
<dbReference type="FunFam" id="3.30.565.10:FF:000006">
    <property type="entry name" value="Sensor histidine kinase WalK"/>
    <property type="match status" value="1"/>
</dbReference>
<evidence type="ECO:0000256" key="1">
    <source>
        <dbReference type="ARBA" id="ARBA00000085"/>
    </source>
</evidence>
<gene>
    <name evidence="9" type="ORF">BU204_05945</name>
</gene>
<comment type="subcellular location">
    <subcellularLocation>
        <location evidence="2">Cell membrane</location>
    </subcellularLocation>
</comment>
<dbReference type="InterPro" id="IPR029016">
    <property type="entry name" value="GAF-like_dom_sf"/>
</dbReference>
<dbReference type="PRINTS" id="PR00344">
    <property type="entry name" value="BCTRLSENSOR"/>
</dbReference>
<dbReference type="GO" id="GO:0000155">
    <property type="term" value="F:phosphorelay sensor kinase activity"/>
    <property type="evidence" value="ECO:0007669"/>
    <property type="project" value="InterPro"/>
</dbReference>
<dbReference type="SUPFAM" id="SSF47384">
    <property type="entry name" value="Homodimeric domain of signal transducing histidine kinase"/>
    <property type="match status" value="1"/>
</dbReference>
<keyword evidence="5" id="KW-0808">Transferase</keyword>
<sequence length="724" mass="77166">MPTEDRAVLARPRRTAAVERGTRVLATLAMPLDAIARVAAQWVEATMGTVTLVGAEHEHLAGVYNLPAELVRGSDAPLSWSVCKYVVSADHPVFSEDMTADPDLRGHRLARDHGVRAFLGVPLRGTDDQPLGALSVMDTRPRSWTDAELSVLLRLSQIIGPLPTGQADRAPSRSYRTEGESDLDLWEPFLAALLDSLDPAVLGCLSNGAVVLSNPAARRLLGDPPGAVPTRLADLVKGALFRSDGTPLRVRETALWRALHGEPVHDREVVVRLPERAERTFVVKARPVRAGGRAGADDPPVGAVVAMHDVTAVRRAERFYTCAMEVFHALTDPEPTADRGVTVLTSVRTALRWAHAELWLADQTGPLRLAAQSSAPHLPSVAGPGTAARGEGISGTVWATGEPLWVPDLSAPHGPRPDGDGAPRRAYAAAGLRTAIAVPVRDRESVGVLACFSAAPETDEVLLTALLEGIAAQLGRFLAHSEQDHLAEELSQSRQAFLGLAGHEIRTPLTSIISYTDMLRADPGAPPELVNQIIEIIGRNATTLHDVITRLLDLVDLQTSTEPMTREQVDLADLLHQAAAEVARPADVELSLEIDARPVVLGDAARLRQVVDNLLTNAVKHSPHGGLVHVCLCAGPDTVRLAVADNGAGIPADERGKVFDYFFRTTATRHHQVPGTGLGLATTRAIVIRHHGTIAITPNLPTGTTVTVHLPNRPAPAGTRAASG</sequence>
<comment type="catalytic activity">
    <reaction evidence="1">
        <text>ATP + protein L-histidine = ADP + protein N-phospho-L-histidine.</text>
        <dbReference type="EC" id="2.7.13.3"/>
    </reaction>
</comment>
<dbReference type="Gene3D" id="1.10.287.130">
    <property type="match status" value="1"/>
</dbReference>
<dbReference type="InterPro" id="IPR035965">
    <property type="entry name" value="PAS-like_dom_sf"/>
</dbReference>
<dbReference type="Gene3D" id="3.30.565.10">
    <property type="entry name" value="Histidine kinase-like ATPase, C-terminal domain"/>
    <property type="match status" value="1"/>
</dbReference>
<dbReference type="Gene3D" id="3.30.450.20">
    <property type="entry name" value="PAS domain"/>
    <property type="match status" value="1"/>
</dbReference>
<dbReference type="Pfam" id="PF01590">
    <property type="entry name" value="GAF"/>
    <property type="match status" value="1"/>
</dbReference>
<dbReference type="SUPFAM" id="SSF55781">
    <property type="entry name" value="GAF domain-like"/>
    <property type="match status" value="2"/>
</dbReference>
<evidence type="ECO:0000256" key="6">
    <source>
        <dbReference type="ARBA" id="ARBA00022777"/>
    </source>
</evidence>
<keyword evidence="4" id="KW-0597">Phosphoprotein</keyword>
<dbReference type="Pfam" id="PF00512">
    <property type="entry name" value="HisKA"/>
    <property type="match status" value="1"/>
</dbReference>
<dbReference type="PANTHER" id="PTHR43711">
    <property type="entry name" value="TWO-COMPONENT HISTIDINE KINASE"/>
    <property type="match status" value="1"/>
</dbReference>
<name>A0A1Q8CW58_9PSEU</name>